<comment type="caution">
    <text evidence="2">The sequence shown here is derived from an EMBL/GenBank/DDBJ whole genome shotgun (WGS) entry which is preliminary data.</text>
</comment>
<name>A0A9W4TUP2_9ASCO</name>
<sequence>MLFSILYYIAVCAAIGFTGEIVNVPSSINELYHHKSKSIPNGNNYQSRIKLDLYKLNDKFNKIDFSSKSATLDRNYKFKFNDLLPGEYELIINSYDFVIEPYQYKINITDDESIVAFKHEFGITNETSIQSIINSPLLFQFTDFKQFYEKSSNSVYDMLLNSPFGFIFRNRVYTMIFTVCLGIMITPYILQWVNPEFAEQLKEIQVQEAHSRLGEKVVQPDAESIPIRNPQNKLKKRRS</sequence>
<keyword evidence="1" id="KW-0472">Membrane</keyword>
<gene>
    <name evidence="2" type="ORF">CANVERA_P1981</name>
</gene>
<dbReference type="Proteomes" id="UP001152885">
    <property type="component" value="Unassembled WGS sequence"/>
</dbReference>
<dbReference type="AlphaFoldDB" id="A0A9W4TUP2"/>
<evidence type="ECO:0008006" key="4">
    <source>
        <dbReference type="Google" id="ProtNLM"/>
    </source>
</evidence>
<keyword evidence="1" id="KW-0812">Transmembrane</keyword>
<reference evidence="2" key="1">
    <citation type="submission" date="2022-12" db="EMBL/GenBank/DDBJ databases">
        <authorList>
            <person name="Brejova B."/>
        </authorList>
    </citation>
    <scope>NUCLEOTIDE SEQUENCE</scope>
</reference>
<dbReference type="OrthoDB" id="4085072at2759"/>
<evidence type="ECO:0000313" key="2">
    <source>
        <dbReference type="EMBL" id="CAI5757467.1"/>
    </source>
</evidence>
<protein>
    <recommendedName>
        <fullName evidence="4">ER membrane protein complex subunit 7 beta-sandwich domain-containing protein</fullName>
    </recommendedName>
</protein>
<keyword evidence="3" id="KW-1185">Reference proteome</keyword>
<evidence type="ECO:0000256" key="1">
    <source>
        <dbReference type="SAM" id="Phobius"/>
    </source>
</evidence>
<keyword evidence="1" id="KW-1133">Transmembrane helix</keyword>
<evidence type="ECO:0000313" key="3">
    <source>
        <dbReference type="Proteomes" id="UP001152885"/>
    </source>
</evidence>
<feature type="transmembrane region" description="Helical" evidence="1">
    <location>
        <begin position="172"/>
        <end position="190"/>
    </location>
</feature>
<organism evidence="2 3">
    <name type="scientific">Candida verbasci</name>
    <dbReference type="NCBI Taxonomy" id="1227364"/>
    <lineage>
        <taxon>Eukaryota</taxon>
        <taxon>Fungi</taxon>
        <taxon>Dikarya</taxon>
        <taxon>Ascomycota</taxon>
        <taxon>Saccharomycotina</taxon>
        <taxon>Pichiomycetes</taxon>
        <taxon>Debaryomycetaceae</taxon>
        <taxon>Candida/Lodderomyces clade</taxon>
        <taxon>Candida</taxon>
    </lineage>
</organism>
<proteinExistence type="predicted"/>
<accession>A0A9W4TUP2</accession>
<dbReference type="EMBL" id="CANTUO010000001">
    <property type="protein sequence ID" value="CAI5757467.1"/>
    <property type="molecule type" value="Genomic_DNA"/>
</dbReference>